<keyword evidence="3" id="KW-1185">Reference proteome</keyword>
<dbReference type="EMBL" id="KE343429">
    <property type="protein sequence ID" value="EXB29185.1"/>
    <property type="molecule type" value="Genomic_DNA"/>
</dbReference>
<dbReference type="SUPFAM" id="SSF53756">
    <property type="entry name" value="UDP-Glycosyltransferase/glycogen phosphorylase"/>
    <property type="match status" value="1"/>
</dbReference>
<evidence type="ECO:0000256" key="1">
    <source>
        <dbReference type="ARBA" id="ARBA00022676"/>
    </source>
</evidence>
<dbReference type="GO" id="GO:0035251">
    <property type="term" value="F:UDP-glucosyltransferase activity"/>
    <property type="evidence" value="ECO:0007669"/>
    <property type="project" value="InterPro"/>
</dbReference>
<organism evidence="2 3">
    <name type="scientific">Morus notabilis</name>
    <dbReference type="NCBI Taxonomy" id="981085"/>
    <lineage>
        <taxon>Eukaryota</taxon>
        <taxon>Viridiplantae</taxon>
        <taxon>Streptophyta</taxon>
        <taxon>Embryophyta</taxon>
        <taxon>Tracheophyta</taxon>
        <taxon>Spermatophyta</taxon>
        <taxon>Magnoliopsida</taxon>
        <taxon>eudicotyledons</taxon>
        <taxon>Gunneridae</taxon>
        <taxon>Pentapetalae</taxon>
        <taxon>rosids</taxon>
        <taxon>fabids</taxon>
        <taxon>Rosales</taxon>
        <taxon>Moraceae</taxon>
        <taxon>Moreae</taxon>
        <taxon>Morus</taxon>
    </lineage>
</organism>
<proteinExistence type="predicted"/>
<dbReference type="InterPro" id="IPR050481">
    <property type="entry name" value="UDP-glycosyltransf_plant"/>
</dbReference>
<dbReference type="PANTHER" id="PTHR48049">
    <property type="entry name" value="GLYCOSYLTRANSFERASE"/>
    <property type="match status" value="1"/>
</dbReference>
<name>W9QDJ6_9ROSA</name>
<dbReference type="PANTHER" id="PTHR48049:SF34">
    <property type="entry name" value="UDP-GLYCOSYLTRANSFERASE 79B30-LIKE"/>
    <property type="match status" value="1"/>
</dbReference>
<reference evidence="3" key="1">
    <citation type="submission" date="2013-01" db="EMBL/GenBank/DDBJ databases">
        <title>Draft Genome Sequence of a Mulberry Tree, Morus notabilis C.K. Schneid.</title>
        <authorList>
            <person name="He N."/>
            <person name="Zhao S."/>
        </authorList>
    </citation>
    <scope>NUCLEOTIDE SEQUENCE</scope>
</reference>
<keyword evidence="1" id="KW-0328">Glycosyltransferase</keyword>
<dbReference type="eggNOG" id="KOG1192">
    <property type="taxonomic scope" value="Eukaryota"/>
</dbReference>
<protein>
    <submittedName>
        <fullName evidence="2">UDP-glycosyltransferase</fullName>
    </submittedName>
</protein>
<evidence type="ECO:0000313" key="3">
    <source>
        <dbReference type="Proteomes" id="UP000030645"/>
    </source>
</evidence>
<dbReference type="STRING" id="981085.W9QDJ6"/>
<dbReference type="Gene3D" id="3.40.50.2000">
    <property type="entry name" value="Glycogen Phosphorylase B"/>
    <property type="match status" value="1"/>
</dbReference>
<keyword evidence="2" id="KW-0808">Transferase</keyword>
<accession>W9QDJ6</accession>
<evidence type="ECO:0000313" key="2">
    <source>
        <dbReference type="EMBL" id="EXB29185.1"/>
    </source>
</evidence>
<gene>
    <name evidence="2" type="ORF">L484_019711</name>
</gene>
<dbReference type="Proteomes" id="UP000030645">
    <property type="component" value="Unassembled WGS sequence"/>
</dbReference>
<dbReference type="AlphaFoldDB" id="W9QDJ6"/>
<sequence length="258" mass="28928">MEGPFADFLERNFGKPVLLAGPVIPEPPMSSFSLEEKWDKFLGQFKAGSVIYCAFGSENILKKGQFQELLLGFELSGLPFFAVLKPPFGTETVEEALPDGFAGRVVGRGVVHSGWIQQQLILEHPSVGCYVTRCGSGSLREKVCKAIKTVMEENYSESSYVDDLSQKLQLLPPVRSIYFQILAREWQLRLLLNEIELFLDIPARTLVIDEFSSHYLSVSNPRSSIAKNHKVSPGTVKKLFINDIQNFNSESYDDAPQF</sequence>